<accession>A0ABN3RVJ1</accession>
<evidence type="ECO:0000313" key="2">
    <source>
        <dbReference type="EMBL" id="GAA2661899.1"/>
    </source>
</evidence>
<evidence type="ECO:0000256" key="1">
    <source>
        <dbReference type="SAM" id="Phobius"/>
    </source>
</evidence>
<feature type="transmembrane region" description="Helical" evidence="1">
    <location>
        <begin position="6"/>
        <end position="28"/>
    </location>
</feature>
<name>A0ABN3RVJ1_9ACTN</name>
<dbReference type="Proteomes" id="UP001500994">
    <property type="component" value="Unassembled WGS sequence"/>
</dbReference>
<sequence>MPAYFMIAFATVFFCAVIGCTVIAIVAIQRADSAAVPEVLREFATLVSVLLRRRPQ</sequence>
<reference evidence="2 3" key="1">
    <citation type="journal article" date="2019" name="Int. J. Syst. Evol. Microbiol.">
        <title>The Global Catalogue of Microorganisms (GCM) 10K type strain sequencing project: providing services to taxonomists for standard genome sequencing and annotation.</title>
        <authorList>
            <consortium name="The Broad Institute Genomics Platform"/>
            <consortium name="The Broad Institute Genome Sequencing Center for Infectious Disease"/>
            <person name="Wu L."/>
            <person name="Ma J."/>
        </authorList>
    </citation>
    <scope>NUCLEOTIDE SEQUENCE [LARGE SCALE GENOMIC DNA]</scope>
    <source>
        <strain evidence="2 3">JCM 16374</strain>
    </source>
</reference>
<keyword evidence="1" id="KW-0812">Transmembrane</keyword>
<comment type="caution">
    <text evidence="2">The sequence shown here is derived from an EMBL/GenBank/DDBJ whole genome shotgun (WGS) entry which is preliminary data.</text>
</comment>
<evidence type="ECO:0000313" key="3">
    <source>
        <dbReference type="Proteomes" id="UP001500994"/>
    </source>
</evidence>
<keyword evidence="3" id="KW-1185">Reference proteome</keyword>
<keyword evidence="1" id="KW-0472">Membrane</keyword>
<dbReference type="EMBL" id="BAAARK010000008">
    <property type="protein sequence ID" value="GAA2661899.1"/>
    <property type="molecule type" value="Genomic_DNA"/>
</dbReference>
<keyword evidence="1" id="KW-1133">Transmembrane helix</keyword>
<protein>
    <submittedName>
        <fullName evidence="2">Uncharacterized protein</fullName>
    </submittedName>
</protein>
<organism evidence="2 3">
    <name type="scientific">Streptomyces lunalinharesii</name>
    <dbReference type="NCBI Taxonomy" id="333384"/>
    <lineage>
        <taxon>Bacteria</taxon>
        <taxon>Bacillati</taxon>
        <taxon>Actinomycetota</taxon>
        <taxon>Actinomycetes</taxon>
        <taxon>Kitasatosporales</taxon>
        <taxon>Streptomycetaceae</taxon>
        <taxon>Streptomyces</taxon>
    </lineage>
</organism>
<proteinExistence type="predicted"/>
<gene>
    <name evidence="2" type="ORF">GCM10009864_31750</name>
</gene>